<keyword evidence="1" id="KW-0378">Hydrolase</keyword>
<keyword evidence="2" id="KW-0732">Signal</keyword>
<dbReference type="AlphaFoldDB" id="A0A7W9BGU2"/>
<dbReference type="Gene3D" id="3.40.50.1820">
    <property type="entry name" value="alpha/beta hydrolase"/>
    <property type="match status" value="1"/>
</dbReference>
<dbReference type="SUPFAM" id="SSF53474">
    <property type="entry name" value="alpha/beta-Hydrolases"/>
    <property type="match status" value="1"/>
</dbReference>
<feature type="domain" description="BD-FAE-like" evidence="3">
    <location>
        <begin position="60"/>
        <end position="212"/>
    </location>
</feature>
<dbReference type="EMBL" id="JACIJK010000018">
    <property type="protein sequence ID" value="MBB5716956.1"/>
    <property type="molecule type" value="Genomic_DNA"/>
</dbReference>
<feature type="chain" id="PRO_5031139962" evidence="2">
    <location>
        <begin position="21"/>
        <end position="242"/>
    </location>
</feature>
<dbReference type="Pfam" id="PF20434">
    <property type="entry name" value="BD-FAE"/>
    <property type="match status" value="1"/>
</dbReference>
<dbReference type="InterPro" id="IPR050300">
    <property type="entry name" value="GDXG_lipolytic_enzyme"/>
</dbReference>
<organism evidence="4 5">
    <name type="scientific">Sphingomonas aerophila</name>
    <dbReference type="NCBI Taxonomy" id="1344948"/>
    <lineage>
        <taxon>Bacteria</taxon>
        <taxon>Pseudomonadati</taxon>
        <taxon>Pseudomonadota</taxon>
        <taxon>Alphaproteobacteria</taxon>
        <taxon>Sphingomonadales</taxon>
        <taxon>Sphingomonadaceae</taxon>
        <taxon>Sphingomonas</taxon>
    </lineage>
</organism>
<proteinExistence type="predicted"/>
<evidence type="ECO:0000256" key="2">
    <source>
        <dbReference type="SAM" id="SignalP"/>
    </source>
</evidence>
<protein>
    <submittedName>
        <fullName evidence="4">Acetyl esterase/lipase</fullName>
    </submittedName>
</protein>
<feature type="signal peptide" evidence="2">
    <location>
        <begin position="1"/>
        <end position="20"/>
    </location>
</feature>
<evidence type="ECO:0000313" key="4">
    <source>
        <dbReference type="EMBL" id="MBB5716956.1"/>
    </source>
</evidence>
<sequence length="242" mass="25740">MLRAKMSIAASVLLASSAAAQQTLMTPRDFKATPSLPADAASSYGADANQYGELRLPTSPGPHPVVVLVHGGCFRAAYATVRDLAPIGDALKQQGIATWSIEYRRLGQPGGGWPGTYLDVATAVDHLRTLARRYRLDLRRVVFVGHSAGGHLALWAAARARVPAESAIAARRPLRPLGAIDLAGPFDLRENIANYYRECRDPVITQVMGGTPEQVGTRPLLGGIGWRSPPLASAPCTDLGRA</sequence>
<dbReference type="InterPro" id="IPR029058">
    <property type="entry name" value="AB_hydrolase_fold"/>
</dbReference>
<dbReference type="GO" id="GO:0016787">
    <property type="term" value="F:hydrolase activity"/>
    <property type="evidence" value="ECO:0007669"/>
    <property type="project" value="UniProtKB-KW"/>
</dbReference>
<dbReference type="InterPro" id="IPR049492">
    <property type="entry name" value="BD-FAE-like_dom"/>
</dbReference>
<dbReference type="RefSeq" id="WP_221234889.1">
    <property type="nucleotide sequence ID" value="NZ_JACIJK010000018.1"/>
</dbReference>
<evidence type="ECO:0000256" key="1">
    <source>
        <dbReference type="ARBA" id="ARBA00022801"/>
    </source>
</evidence>
<keyword evidence="5" id="KW-1185">Reference proteome</keyword>
<name>A0A7W9BGU2_9SPHN</name>
<reference evidence="4 5" key="1">
    <citation type="submission" date="2020-08" db="EMBL/GenBank/DDBJ databases">
        <title>Genomic Encyclopedia of Type Strains, Phase IV (KMG-IV): sequencing the most valuable type-strain genomes for metagenomic binning, comparative biology and taxonomic classification.</title>
        <authorList>
            <person name="Goeker M."/>
        </authorList>
    </citation>
    <scope>NUCLEOTIDE SEQUENCE [LARGE SCALE GENOMIC DNA]</scope>
    <source>
        <strain evidence="4 5">DSM 100044</strain>
    </source>
</reference>
<dbReference type="Proteomes" id="UP000546200">
    <property type="component" value="Unassembled WGS sequence"/>
</dbReference>
<comment type="caution">
    <text evidence="4">The sequence shown here is derived from an EMBL/GenBank/DDBJ whole genome shotgun (WGS) entry which is preliminary data.</text>
</comment>
<accession>A0A7W9BGU2</accession>
<gene>
    <name evidence="4" type="ORF">FHS94_003828</name>
</gene>
<evidence type="ECO:0000313" key="5">
    <source>
        <dbReference type="Proteomes" id="UP000546200"/>
    </source>
</evidence>
<dbReference type="PANTHER" id="PTHR48081">
    <property type="entry name" value="AB HYDROLASE SUPERFAMILY PROTEIN C4A8.06C"/>
    <property type="match status" value="1"/>
</dbReference>
<evidence type="ECO:0000259" key="3">
    <source>
        <dbReference type="Pfam" id="PF20434"/>
    </source>
</evidence>